<dbReference type="InterPro" id="IPR036168">
    <property type="entry name" value="AP2_Mu_C_sf"/>
</dbReference>
<feature type="domain" description="MHD" evidence="9">
    <location>
        <begin position="142"/>
        <end position="402"/>
    </location>
</feature>
<comment type="similarity">
    <text evidence="1">Belongs to the adaptor complexes medium subunit family.</text>
</comment>
<evidence type="ECO:0000256" key="3">
    <source>
        <dbReference type="ARBA" id="ARBA00021851"/>
    </source>
</evidence>
<evidence type="ECO:0000256" key="8">
    <source>
        <dbReference type="ARBA" id="ARBA00030827"/>
    </source>
</evidence>
<comment type="subcellular location">
    <subcellularLocation>
        <location evidence="7">Endomembrane system</location>
        <topology evidence="7">Peripheral membrane protein</topology>
        <orientation evidence="7">Cytoplasmic side</orientation>
    </subcellularLocation>
</comment>
<comment type="subunit">
    <text evidence="2">Probably part of the adaptor protein complex 5 (AP-5) a tetramer composed of AP5B1, AP5M1, AP5S1 and AP5Z1.</text>
</comment>
<evidence type="ECO:0000256" key="1">
    <source>
        <dbReference type="ARBA" id="ARBA00005324"/>
    </source>
</evidence>
<name>A0ABQ9EW99_TEGGR</name>
<evidence type="ECO:0000313" key="10">
    <source>
        <dbReference type="EMBL" id="KAJ8309459.1"/>
    </source>
</evidence>
<evidence type="ECO:0000313" key="11">
    <source>
        <dbReference type="Proteomes" id="UP001217089"/>
    </source>
</evidence>
<evidence type="ECO:0000256" key="5">
    <source>
        <dbReference type="ARBA" id="ARBA00022927"/>
    </source>
</evidence>
<keyword evidence="5" id="KW-0653">Protein transport</keyword>
<comment type="caution">
    <text evidence="10">The sequence shown here is derived from an EMBL/GenBank/DDBJ whole genome shotgun (WGS) entry which is preliminary data.</text>
</comment>
<organism evidence="10 11">
    <name type="scientific">Tegillarca granosa</name>
    <name type="common">Malaysian cockle</name>
    <name type="synonym">Anadara granosa</name>
    <dbReference type="NCBI Taxonomy" id="220873"/>
    <lineage>
        <taxon>Eukaryota</taxon>
        <taxon>Metazoa</taxon>
        <taxon>Spiralia</taxon>
        <taxon>Lophotrochozoa</taxon>
        <taxon>Mollusca</taxon>
        <taxon>Bivalvia</taxon>
        <taxon>Autobranchia</taxon>
        <taxon>Pteriomorphia</taxon>
        <taxon>Arcoida</taxon>
        <taxon>Arcoidea</taxon>
        <taxon>Arcidae</taxon>
        <taxon>Tegillarca</taxon>
    </lineage>
</organism>
<accession>A0ABQ9EW99</accession>
<dbReference type="SUPFAM" id="SSF49447">
    <property type="entry name" value="Second domain of Mu2 adaptin subunit (ap50) of ap2 adaptor"/>
    <property type="match status" value="1"/>
</dbReference>
<dbReference type="PROSITE" id="PS51072">
    <property type="entry name" value="MHD"/>
    <property type="match status" value="1"/>
</dbReference>
<keyword evidence="4" id="KW-0813">Transport</keyword>
<dbReference type="InterPro" id="IPR039591">
    <property type="entry name" value="AP5M1"/>
</dbReference>
<reference evidence="10 11" key="1">
    <citation type="submission" date="2022-12" db="EMBL/GenBank/DDBJ databases">
        <title>Chromosome-level genome of Tegillarca granosa.</title>
        <authorList>
            <person name="Kim J."/>
        </authorList>
    </citation>
    <scope>NUCLEOTIDE SEQUENCE [LARGE SCALE GENOMIC DNA]</scope>
    <source>
        <strain evidence="10">Teg-2019</strain>
        <tissue evidence="10">Adductor muscle</tissue>
    </source>
</reference>
<dbReference type="CDD" id="cd09256">
    <property type="entry name" value="AP_MuD_MHD"/>
    <property type="match status" value="1"/>
</dbReference>
<evidence type="ECO:0000256" key="2">
    <source>
        <dbReference type="ARBA" id="ARBA00011174"/>
    </source>
</evidence>
<dbReference type="PANTHER" id="PTHR16082">
    <property type="entry name" value="AP-5 COMPLEX SUBUNIT MU-1"/>
    <property type="match status" value="1"/>
</dbReference>
<evidence type="ECO:0000256" key="4">
    <source>
        <dbReference type="ARBA" id="ARBA00022448"/>
    </source>
</evidence>
<dbReference type="Proteomes" id="UP001217089">
    <property type="component" value="Unassembled WGS sequence"/>
</dbReference>
<dbReference type="Gene3D" id="2.60.40.1170">
    <property type="entry name" value="Mu homology domain, subdomain B"/>
    <property type="match status" value="1"/>
</dbReference>
<keyword evidence="6" id="KW-0472">Membrane</keyword>
<evidence type="ECO:0000256" key="7">
    <source>
        <dbReference type="ARBA" id="ARBA00029433"/>
    </source>
</evidence>
<proteinExistence type="inferred from homology"/>
<dbReference type="EMBL" id="JARBDR010000657">
    <property type="protein sequence ID" value="KAJ8309459.1"/>
    <property type="molecule type" value="Genomic_DNA"/>
</dbReference>
<protein>
    <recommendedName>
        <fullName evidence="3">AP-5 complex subunit mu-1</fullName>
    </recommendedName>
    <alternativeName>
        <fullName evidence="8">Adaptor-related protein complex 5 subunit mu-1</fullName>
    </alternativeName>
</protein>
<dbReference type="Pfam" id="PF00928">
    <property type="entry name" value="Adap_comp_sub"/>
    <property type="match status" value="1"/>
</dbReference>
<keyword evidence="11" id="KW-1185">Reference proteome</keyword>
<dbReference type="InterPro" id="IPR028565">
    <property type="entry name" value="MHD"/>
</dbReference>
<sequence>MHINYRVFPTVEKKAKNIEGDNYVQICNIPEFINGLLFELGHREGIDKFIPARDTCRKFEQKPVFEVTTSAGKVWPVVVVEQKGLLFCCVPLVEQGSNTRPPLIQIPSVTMGFSLLCGLADFLRQVPVSEQPAWKPVLHKGKNSVYLSITEYIKSAQYEKKSIPDVWDLYGTVACKAELEGAMPDITLNISHITEGNSLPLDHLMIHPCVQTADSAVIIPDETGSVRVAPRRVRFTPPLDMFPLCHYTVSSLQELPVKGSYEMKVDGRTATVSVNLKLSDKVKNVFDYCELQIPFYNRNNKISSLHIFLFSHLSPGQKFPSKSLSVNLDATVQFNENKLTNVYNDPFCVGLNAYAQLFFKILDFTHSGCYIDPKSVQVSPNTKFKLTIVQEYLSVEYKIWNSQGDALISSVPKGVLEPHSDDIDKEIISDS</sequence>
<gene>
    <name evidence="10" type="ORF">KUTeg_014333</name>
</gene>
<evidence type="ECO:0000259" key="9">
    <source>
        <dbReference type="PROSITE" id="PS51072"/>
    </source>
</evidence>
<dbReference type="PANTHER" id="PTHR16082:SF2">
    <property type="entry name" value="AP-5 COMPLEX SUBUNIT MU-1"/>
    <property type="match status" value="1"/>
</dbReference>
<evidence type="ECO:0000256" key="6">
    <source>
        <dbReference type="ARBA" id="ARBA00023136"/>
    </source>
</evidence>